<evidence type="ECO:0000256" key="1">
    <source>
        <dbReference type="SAM" id="MobiDB-lite"/>
    </source>
</evidence>
<dbReference type="AlphaFoldDB" id="A0A511KIE9"/>
<feature type="compositionally biased region" description="Gly residues" evidence="1">
    <location>
        <begin position="416"/>
        <end position="425"/>
    </location>
</feature>
<feature type="compositionally biased region" description="Gly residues" evidence="1">
    <location>
        <begin position="397"/>
        <end position="408"/>
    </location>
</feature>
<evidence type="ECO:0000256" key="2">
    <source>
        <dbReference type="SAM" id="SignalP"/>
    </source>
</evidence>
<organism evidence="3 4">
    <name type="scientific">Rhodotorula toruloides</name>
    <name type="common">Yeast</name>
    <name type="synonym">Rhodosporidium toruloides</name>
    <dbReference type="NCBI Taxonomy" id="5286"/>
    <lineage>
        <taxon>Eukaryota</taxon>
        <taxon>Fungi</taxon>
        <taxon>Dikarya</taxon>
        <taxon>Basidiomycota</taxon>
        <taxon>Pucciniomycotina</taxon>
        <taxon>Microbotryomycetes</taxon>
        <taxon>Sporidiobolales</taxon>
        <taxon>Sporidiobolaceae</taxon>
        <taxon>Rhodotorula</taxon>
    </lineage>
</organism>
<name>A0A511KIE9_RHOTO</name>
<dbReference type="OrthoDB" id="2521178at2759"/>
<accession>A0A511KIE9</accession>
<feature type="signal peptide" evidence="2">
    <location>
        <begin position="1"/>
        <end position="15"/>
    </location>
</feature>
<proteinExistence type="predicted"/>
<evidence type="ECO:0000313" key="3">
    <source>
        <dbReference type="EMBL" id="GEM10137.1"/>
    </source>
</evidence>
<reference evidence="3 4" key="1">
    <citation type="submission" date="2019-07" db="EMBL/GenBank/DDBJ databases">
        <title>Rhodotorula toruloides NBRC10032 genome sequencing.</title>
        <authorList>
            <person name="Shida Y."/>
            <person name="Takaku H."/>
            <person name="Ogasawara W."/>
            <person name="Mori K."/>
        </authorList>
    </citation>
    <scope>NUCLEOTIDE SEQUENCE [LARGE SCALE GENOMIC DNA]</scope>
    <source>
        <strain evidence="3 4">NBRC10032</strain>
    </source>
</reference>
<evidence type="ECO:0000313" key="4">
    <source>
        <dbReference type="Proteomes" id="UP000321518"/>
    </source>
</evidence>
<protein>
    <submittedName>
        <fullName evidence="3">Proteophosphoglycan ppg4</fullName>
    </submittedName>
</protein>
<keyword evidence="2" id="KW-0732">Signal</keyword>
<feature type="region of interest" description="Disordered" evidence="1">
    <location>
        <begin position="394"/>
        <end position="425"/>
    </location>
</feature>
<dbReference type="EMBL" id="BJWK01000010">
    <property type="protein sequence ID" value="GEM10137.1"/>
    <property type="molecule type" value="Genomic_DNA"/>
</dbReference>
<sequence>MKPARIRGPSSSSSCLALPLLVMPLPGQLYIAPGMLAPLPAPVTVRPIGCFCCAPVGLEEENGKGMELASADAKEAYHELYGDDADVDMAGPAEDADMRGAEDGDADDILATKRPKTVTSDLAVTSVKKAQPPSILLLPRLQLPSVTTFHFDPLEELRAHGPCLLPPLVVNALRQPSAYLAGPENALPSLPPHLSVSDSFPDNGDLVFIPDVYFLKQPVEPAWSVDYYRSFARFLQACGSSDASLVYECSLAAFGCLRPGSEPLLQQSRHVTSRQPDKQVVYQNAAIAGPLDGFEQLPKVLQQWVLTMRKVLVWAMDWPGELSTGQVLRFIKEARPAAHLIVREFADVLRIRHLMHRLERQVLSSPPHPTPTDQAARRILKWMNETDDEQRQFRFGTRGGWEGQGGEGRMGEVNCEGGGGGEDDT</sequence>
<comment type="caution">
    <text evidence="3">The sequence shown here is derived from an EMBL/GenBank/DDBJ whole genome shotgun (WGS) entry which is preliminary data.</text>
</comment>
<feature type="chain" id="PRO_5021951909" evidence="2">
    <location>
        <begin position="16"/>
        <end position="425"/>
    </location>
</feature>
<dbReference type="Proteomes" id="UP000321518">
    <property type="component" value="Unassembled WGS sequence"/>
</dbReference>
<gene>
    <name evidence="3" type="ORF">Rt10032_c10g4154</name>
</gene>